<dbReference type="GO" id="GO:0006508">
    <property type="term" value="P:proteolysis"/>
    <property type="evidence" value="ECO:0007669"/>
    <property type="project" value="UniProtKB-KW"/>
</dbReference>
<evidence type="ECO:0000313" key="7">
    <source>
        <dbReference type="EMBL" id="QYS88111.1"/>
    </source>
</evidence>
<dbReference type="InterPro" id="IPR000209">
    <property type="entry name" value="Peptidase_S8/S53_dom"/>
</dbReference>
<accession>A0A8G0P4K0</accession>
<evidence type="ECO:0000256" key="3">
    <source>
        <dbReference type="ARBA" id="ARBA00022801"/>
    </source>
</evidence>
<dbReference type="GO" id="GO:0004252">
    <property type="term" value="F:serine-type endopeptidase activity"/>
    <property type="evidence" value="ECO:0007669"/>
    <property type="project" value="UniProtKB-UniRule"/>
</dbReference>
<feature type="domain" description="Peptidase S8/S53" evidence="6">
    <location>
        <begin position="23"/>
        <end position="257"/>
    </location>
</feature>
<organism evidence="7">
    <name type="scientific">Flavobacterium columnare</name>
    <dbReference type="NCBI Taxonomy" id="996"/>
    <lineage>
        <taxon>Bacteria</taxon>
        <taxon>Pseudomonadati</taxon>
        <taxon>Bacteroidota</taxon>
        <taxon>Flavobacteriia</taxon>
        <taxon>Flavobacteriales</taxon>
        <taxon>Flavobacteriaceae</taxon>
        <taxon>Flavobacterium</taxon>
    </lineage>
</organism>
<dbReference type="PANTHER" id="PTHR43806:SF11">
    <property type="entry name" value="CEREVISIN-RELATED"/>
    <property type="match status" value="1"/>
</dbReference>
<evidence type="ECO:0000256" key="4">
    <source>
        <dbReference type="ARBA" id="ARBA00022825"/>
    </source>
</evidence>
<evidence type="ECO:0000256" key="2">
    <source>
        <dbReference type="ARBA" id="ARBA00022670"/>
    </source>
</evidence>
<keyword evidence="3 5" id="KW-0378">Hydrolase</keyword>
<dbReference type="KEGG" id="fdv:JJC05_09650"/>
<dbReference type="InterPro" id="IPR036852">
    <property type="entry name" value="Peptidase_S8/S53_dom_sf"/>
</dbReference>
<sequence length="319" mass="34772">MKIGIWDGNVEPHKDATNRLFTREYESASTHGSHVFGTMAGAGIIDPLAKGMAPKATVYAWNFNVQSNGLKVYEERLLSANNDGIELTQNSYGVNLDKGYSTTRYDVSDRGDDEVMVRKNYLLTMYSNGNAQSANLAAGGFYTSTKNSKNALHVAANDPNESISNYSSFGPTADGRLVPQISGIGSDVYSMSYNNSYEVMSGTSMATPGVTGTVALLYERYKNKFGQRPLGSLMKAIVCNTADELGNVGPDYKYGYGKINGLRAVQAIDENRFYTASIANGVDNQKVITVPTGTKQLKVMLCYTDLPSVRVQILFWLII</sequence>
<evidence type="ECO:0000256" key="1">
    <source>
        <dbReference type="ARBA" id="ARBA00011073"/>
    </source>
</evidence>
<dbReference type="Pfam" id="PF00082">
    <property type="entry name" value="Peptidase_S8"/>
    <property type="match status" value="1"/>
</dbReference>
<evidence type="ECO:0000256" key="5">
    <source>
        <dbReference type="PROSITE-ProRule" id="PRU01240"/>
    </source>
</evidence>
<dbReference type="AlphaFoldDB" id="A0A8G0P4K0"/>
<dbReference type="Gene3D" id="3.40.50.200">
    <property type="entry name" value="Peptidase S8/S53 domain"/>
    <property type="match status" value="1"/>
</dbReference>
<dbReference type="Proteomes" id="UP000824721">
    <property type="component" value="Chromosome"/>
</dbReference>
<keyword evidence="4 5" id="KW-0720">Serine protease</keyword>
<comment type="similarity">
    <text evidence="1 5">Belongs to the peptidase S8 family.</text>
</comment>
<dbReference type="EMBL" id="CP067378">
    <property type="protein sequence ID" value="QYS88111.1"/>
    <property type="molecule type" value="Genomic_DNA"/>
</dbReference>
<dbReference type="InterPro" id="IPR023828">
    <property type="entry name" value="Peptidase_S8_Ser-AS"/>
</dbReference>
<dbReference type="InterPro" id="IPR050131">
    <property type="entry name" value="Peptidase_S8_subtilisin-like"/>
</dbReference>
<evidence type="ECO:0000259" key="6">
    <source>
        <dbReference type="Pfam" id="PF00082"/>
    </source>
</evidence>
<proteinExistence type="inferred from homology"/>
<dbReference type="InterPro" id="IPR015500">
    <property type="entry name" value="Peptidase_S8_subtilisin-rel"/>
</dbReference>
<dbReference type="SUPFAM" id="SSF52743">
    <property type="entry name" value="Subtilisin-like"/>
    <property type="match status" value="1"/>
</dbReference>
<feature type="active site" description="Charge relay system" evidence="5">
    <location>
        <position position="204"/>
    </location>
</feature>
<feature type="active site" description="Charge relay system" evidence="5">
    <location>
        <position position="31"/>
    </location>
</feature>
<gene>
    <name evidence="7" type="ORF">JJC05_09650</name>
</gene>
<protein>
    <submittedName>
        <fullName evidence="7">S8 family serine peptidase</fullName>
    </submittedName>
</protein>
<reference evidence="7" key="1">
    <citation type="submission" date="2020-12" db="EMBL/GenBank/DDBJ databases">
        <title>Genome sequencing of genetic groups of Flavobacterium columnare.</title>
        <authorList>
            <person name="Waldbieser G.C."/>
            <person name="Griffin M.J."/>
            <person name="LaFrentz B.R."/>
        </authorList>
    </citation>
    <scope>NUCLEOTIDE SEQUENCE</scope>
    <source>
        <strain evidence="7">90-106</strain>
    </source>
</reference>
<dbReference type="PROSITE" id="PS51892">
    <property type="entry name" value="SUBTILASE"/>
    <property type="match status" value="1"/>
</dbReference>
<keyword evidence="2 5" id="KW-0645">Protease</keyword>
<dbReference type="PRINTS" id="PR00723">
    <property type="entry name" value="SUBTILISIN"/>
</dbReference>
<name>A0A8G0P4K0_9FLAO</name>
<feature type="active site" description="Charge relay system" evidence="5">
    <location>
        <position position="7"/>
    </location>
</feature>
<dbReference type="PROSITE" id="PS00138">
    <property type="entry name" value="SUBTILASE_SER"/>
    <property type="match status" value="1"/>
</dbReference>
<dbReference type="PANTHER" id="PTHR43806">
    <property type="entry name" value="PEPTIDASE S8"/>
    <property type="match status" value="1"/>
</dbReference>